<dbReference type="PANTHER" id="PTHR43133:SF8">
    <property type="entry name" value="RNA POLYMERASE SIGMA FACTOR HI_1459-RELATED"/>
    <property type="match status" value="1"/>
</dbReference>
<dbReference type="AlphaFoldDB" id="A0A2K8YVF0"/>
<evidence type="ECO:0000259" key="7">
    <source>
        <dbReference type="Pfam" id="PF08281"/>
    </source>
</evidence>
<dbReference type="SUPFAM" id="SSF88946">
    <property type="entry name" value="Sigma2 domain of RNA polymerase sigma factors"/>
    <property type="match status" value="1"/>
</dbReference>
<dbReference type="GO" id="GO:0016987">
    <property type="term" value="F:sigma factor activity"/>
    <property type="evidence" value="ECO:0007669"/>
    <property type="project" value="UniProtKB-KW"/>
</dbReference>
<dbReference type="PANTHER" id="PTHR43133">
    <property type="entry name" value="RNA POLYMERASE ECF-TYPE SIGMA FACTO"/>
    <property type="match status" value="1"/>
</dbReference>
<protein>
    <submittedName>
        <fullName evidence="8">RNA polymerase subunit sigma-24</fullName>
    </submittedName>
</protein>
<dbReference type="InterPro" id="IPR036388">
    <property type="entry name" value="WH-like_DNA-bd_sf"/>
</dbReference>
<dbReference type="InterPro" id="IPR013325">
    <property type="entry name" value="RNA_pol_sigma_r2"/>
</dbReference>
<dbReference type="OrthoDB" id="9784272at2"/>
<gene>
    <name evidence="8" type="ORF">CWM47_07090</name>
</gene>
<accession>A0A2K8YVF0</accession>
<dbReference type="SUPFAM" id="SSF88659">
    <property type="entry name" value="Sigma3 and sigma4 domains of RNA polymerase sigma factors"/>
    <property type="match status" value="1"/>
</dbReference>
<evidence type="ECO:0000313" key="9">
    <source>
        <dbReference type="Proteomes" id="UP000232883"/>
    </source>
</evidence>
<dbReference type="Pfam" id="PF04542">
    <property type="entry name" value="Sigma70_r2"/>
    <property type="match status" value="1"/>
</dbReference>
<evidence type="ECO:0000256" key="3">
    <source>
        <dbReference type="ARBA" id="ARBA00023082"/>
    </source>
</evidence>
<dbReference type="Gene3D" id="1.10.10.10">
    <property type="entry name" value="Winged helix-like DNA-binding domain superfamily/Winged helix DNA-binding domain"/>
    <property type="match status" value="1"/>
</dbReference>
<dbReference type="InterPro" id="IPR013249">
    <property type="entry name" value="RNA_pol_sigma70_r4_t2"/>
</dbReference>
<keyword evidence="9" id="KW-1185">Reference proteome</keyword>
<proteinExistence type="inferred from homology"/>
<reference evidence="8 9" key="1">
    <citation type="submission" date="2017-11" db="EMBL/GenBank/DDBJ databases">
        <title>Taxonomic description and genome sequences of Spirosoma HA7 sp. nov., isolated from pollen microhabitat of Corylus avellana.</title>
        <authorList>
            <person name="Ambika Manirajan B."/>
            <person name="Suarez C."/>
            <person name="Ratering S."/>
            <person name="Geissler-Plaum R."/>
            <person name="Cardinale M."/>
            <person name="Sylvia S."/>
        </authorList>
    </citation>
    <scope>NUCLEOTIDE SEQUENCE [LARGE SCALE GENOMIC DNA]</scope>
    <source>
        <strain evidence="8 9">HA7</strain>
    </source>
</reference>
<dbReference type="Pfam" id="PF08281">
    <property type="entry name" value="Sigma70_r4_2"/>
    <property type="match status" value="1"/>
</dbReference>
<dbReference type="GO" id="GO:0006352">
    <property type="term" value="P:DNA-templated transcription initiation"/>
    <property type="evidence" value="ECO:0007669"/>
    <property type="project" value="InterPro"/>
</dbReference>
<dbReference type="Proteomes" id="UP000232883">
    <property type="component" value="Chromosome"/>
</dbReference>
<evidence type="ECO:0000256" key="4">
    <source>
        <dbReference type="ARBA" id="ARBA00023125"/>
    </source>
</evidence>
<dbReference type="Gene3D" id="1.10.1740.10">
    <property type="match status" value="1"/>
</dbReference>
<keyword evidence="3" id="KW-0731">Sigma factor</keyword>
<keyword evidence="2" id="KW-0805">Transcription regulation</keyword>
<organism evidence="8 9">
    <name type="scientific">Spirosoma pollinicola</name>
    <dbReference type="NCBI Taxonomy" id="2057025"/>
    <lineage>
        <taxon>Bacteria</taxon>
        <taxon>Pseudomonadati</taxon>
        <taxon>Bacteroidota</taxon>
        <taxon>Cytophagia</taxon>
        <taxon>Cytophagales</taxon>
        <taxon>Cytophagaceae</taxon>
        <taxon>Spirosoma</taxon>
    </lineage>
</organism>
<dbReference type="InterPro" id="IPR013324">
    <property type="entry name" value="RNA_pol_sigma_r3/r4-like"/>
</dbReference>
<keyword evidence="5" id="KW-0804">Transcription</keyword>
<keyword evidence="4" id="KW-0238">DNA-binding</keyword>
<evidence type="ECO:0000256" key="2">
    <source>
        <dbReference type="ARBA" id="ARBA00023015"/>
    </source>
</evidence>
<feature type="domain" description="RNA polymerase sigma-70 region 2" evidence="6">
    <location>
        <begin position="13"/>
        <end position="77"/>
    </location>
</feature>
<comment type="similarity">
    <text evidence="1">Belongs to the sigma-70 factor family. ECF subfamily.</text>
</comment>
<dbReference type="KEGG" id="spir:CWM47_07090"/>
<name>A0A2K8YVF0_9BACT</name>
<sequence>MAETPQRNIIETVKQYGNRLSRFIRGQVKSEEDAEDILQDVWYQLTKVVDLDAIESMSGWLFQVAKNRITDTYRKKKEDALSDLMGEGSDDDDYRFRDILLADAETPEDQFFKDIFWEELMKALNELPENQRTVFVQNELEDSTLQEIADQTGENLKTIISRKRYAVQHLRKRLQRLYDELDNL</sequence>
<dbReference type="InterPro" id="IPR039425">
    <property type="entry name" value="RNA_pol_sigma-70-like"/>
</dbReference>
<dbReference type="InterPro" id="IPR014284">
    <property type="entry name" value="RNA_pol_sigma-70_dom"/>
</dbReference>
<dbReference type="CDD" id="cd06171">
    <property type="entry name" value="Sigma70_r4"/>
    <property type="match status" value="1"/>
</dbReference>
<dbReference type="NCBIfam" id="TIGR02937">
    <property type="entry name" value="sigma70-ECF"/>
    <property type="match status" value="1"/>
</dbReference>
<evidence type="ECO:0000259" key="6">
    <source>
        <dbReference type="Pfam" id="PF04542"/>
    </source>
</evidence>
<evidence type="ECO:0000313" key="8">
    <source>
        <dbReference type="EMBL" id="AUD01602.1"/>
    </source>
</evidence>
<dbReference type="GO" id="GO:0003677">
    <property type="term" value="F:DNA binding"/>
    <property type="evidence" value="ECO:0007669"/>
    <property type="project" value="UniProtKB-KW"/>
</dbReference>
<evidence type="ECO:0000256" key="5">
    <source>
        <dbReference type="ARBA" id="ARBA00023163"/>
    </source>
</evidence>
<dbReference type="InterPro" id="IPR007627">
    <property type="entry name" value="RNA_pol_sigma70_r2"/>
</dbReference>
<evidence type="ECO:0000256" key="1">
    <source>
        <dbReference type="ARBA" id="ARBA00010641"/>
    </source>
</evidence>
<dbReference type="RefSeq" id="WP_100987323.1">
    <property type="nucleotide sequence ID" value="NZ_CP025096.1"/>
</dbReference>
<feature type="domain" description="RNA polymerase sigma factor 70 region 4 type 2" evidence="7">
    <location>
        <begin position="118"/>
        <end position="169"/>
    </location>
</feature>
<dbReference type="EMBL" id="CP025096">
    <property type="protein sequence ID" value="AUD01602.1"/>
    <property type="molecule type" value="Genomic_DNA"/>
</dbReference>